<keyword evidence="1" id="KW-0732">Signal</keyword>
<reference evidence="2 3" key="1">
    <citation type="submission" date="2021-06" db="EMBL/GenBank/DDBJ databases">
        <title>Actinoplanes lichenicola sp. nov., and Actinoplanes ovalisporus sp. nov., isolated from lichen in Thailand.</title>
        <authorList>
            <person name="Saeng-In P."/>
            <person name="Kanchanasin P."/>
            <person name="Yuki M."/>
            <person name="Kudo T."/>
            <person name="Ohkuma M."/>
            <person name="Phongsopitanun W."/>
            <person name="Tanasupawat S."/>
        </authorList>
    </citation>
    <scope>NUCLEOTIDE SEQUENCE [LARGE SCALE GENOMIC DNA]</scope>
    <source>
        <strain evidence="2 3">NBRC 110975</strain>
    </source>
</reference>
<evidence type="ECO:0000313" key="3">
    <source>
        <dbReference type="Proteomes" id="UP001519654"/>
    </source>
</evidence>
<comment type="caution">
    <text evidence="2">The sequence shown here is derived from an EMBL/GenBank/DDBJ whole genome shotgun (WGS) entry which is preliminary data.</text>
</comment>
<proteinExistence type="predicted"/>
<dbReference type="RefSeq" id="WP_215795903.1">
    <property type="nucleotide sequence ID" value="NZ_JAHKKG010000022.1"/>
</dbReference>
<protein>
    <recommendedName>
        <fullName evidence="4">Lipoprotein</fullName>
    </recommendedName>
</protein>
<name>A0ABS5Z5P2_9ACTN</name>
<organism evidence="2 3">
    <name type="scientific">Paractinoplanes bogorensis</name>
    <dbReference type="NCBI Taxonomy" id="1610840"/>
    <lineage>
        <taxon>Bacteria</taxon>
        <taxon>Bacillati</taxon>
        <taxon>Actinomycetota</taxon>
        <taxon>Actinomycetes</taxon>
        <taxon>Micromonosporales</taxon>
        <taxon>Micromonosporaceae</taxon>
        <taxon>Paractinoplanes</taxon>
    </lineage>
</organism>
<dbReference type="PROSITE" id="PS51257">
    <property type="entry name" value="PROKAR_LIPOPROTEIN"/>
    <property type="match status" value="1"/>
</dbReference>
<feature type="signal peptide" evidence="1">
    <location>
        <begin position="1"/>
        <end position="29"/>
    </location>
</feature>
<dbReference type="EMBL" id="JAHKKG010000022">
    <property type="protein sequence ID" value="MBU2670671.1"/>
    <property type="molecule type" value="Genomic_DNA"/>
</dbReference>
<evidence type="ECO:0000256" key="1">
    <source>
        <dbReference type="SAM" id="SignalP"/>
    </source>
</evidence>
<keyword evidence="3" id="KW-1185">Reference proteome</keyword>
<gene>
    <name evidence="2" type="ORF">KOI35_44945</name>
</gene>
<evidence type="ECO:0008006" key="4">
    <source>
        <dbReference type="Google" id="ProtNLM"/>
    </source>
</evidence>
<sequence length="204" mass="21116">MLSARRTASTLMAALVFAGLAACSNTAEAEGPGPIYDTGPPGSEISDEVYNALGPLLVMKFDITGAATVKGTTTATAPSGGRGPLATCSEYAGGTADNEYIMAGELDESVGDVGVSMELRIANYAGPGTYPKSQLVAAEGRRPSIWIEDDNYDISRDSTTGQVTTDGKGGGKWTFTNLASTRGGDTITGTVSWTCEKRKPRKTS</sequence>
<evidence type="ECO:0000313" key="2">
    <source>
        <dbReference type="EMBL" id="MBU2670671.1"/>
    </source>
</evidence>
<dbReference type="Proteomes" id="UP001519654">
    <property type="component" value="Unassembled WGS sequence"/>
</dbReference>
<accession>A0ABS5Z5P2</accession>
<feature type="chain" id="PRO_5045167802" description="Lipoprotein" evidence="1">
    <location>
        <begin position="30"/>
        <end position="204"/>
    </location>
</feature>